<reference evidence="6 9" key="1">
    <citation type="submission" date="2015-02" db="EMBL/GenBank/DDBJ databases">
        <title>Physiological reanalysis, assessment of diazotrophy, and genome sequences of multiple isolates of Streptomyces thermoautotrophicus.</title>
        <authorList>
            <person name="MacKellar D.C."/>
            <person name="Lieber L."/>
            <person name="Norman J."/>
            <person name="Bolger A."/>
            <person name="Tobin C."/>
            <person name="Murray J.W."/>
            <person name="Prell J."/>
        </authorList>
    </citation>
    <scope>NUCLEOTIDE SEQUENCE [LARGE SCALE GENOMIC DNA]</scope>
    <source>
        <strain evidence="6 9">UBT1</strain>
    </source>
</reference>
<evidence type="ECO:0000256" key="4">
    <source>
        <dbReference type="ARBA" id="ARBA00023180"/>
    </source>
</evidence>
<evidence type="ECO:0000313" key="9">
    <source>
        <dbReference type="Proteomes" id="UP000070659"/>
    </source>
</evidence>
<dbReference type="GO" id="GO:0005509">
    <property type="term" value="F:calcium ion binding"/>
    <property type="evidence" value="ECO:0007669"/>
    <property type="project" value="InterPro"/>
</dbReference>
<feature type="chain" id="PRO_5038211626" description="Mannosyl-oligosaccharide alpha-1,2-mannosidase" evidence="5">
    <location>
        <begin position="26"/>
        <end position="463"/>
    </location>
</feature>
<dbReference type="SUPFAM" id="SSF48225">
    <property type="entry name" value="Seven-hairpin glycosidases"/>
    <property type="match status" value="1"/>
</dbReference>
<dbReference type="GO" id="GO:0004571">
    <property type="term" value="F:mannosyl-oligosaccharide 1,2-alpha-mannosidase activity"/>
    <property type="evidence" value="ECO:0007669"/>
    <property type="project" value="InterPro"/>
</dbReference>
<dbReference type="PANTHER" id="PTHR45679">
    <property type="entry name" value="ER DEGRADATION-ENHANCING ALPHA-MANNOSIDASE-LIKE PROTEIN 2"/>
    <property type="match status" value="1"/>
</dbReference>
<dbReference type="InterPro" id="IPR044674">
    <property type="entry name" value="EDEM1/2/3"/>
</dbReference>
<comment type="similarity">
    <text evidence="2">Belongs to the glycosyl hydrolase 47 family.</text>
</comment>
<evidence type="ECO:0000313" key="6">
    <source>
        <dbReference type="EMBL" id="KWW98173.1"/>
    </source>
</evidence>
<comment type="subcellular location">
    <subcellularLocation>
        <location evidence="1">Endoplasmic reticulum</location>
    </subcellularLocation>
</comment>
<dbReference type="PROSITE" id="PS51318">
    <property type="entry name" value="TAT"/>
    <property type="match status" value="1"/>
</dbReference>
<evidence type="ECO:0000313" key="8">
    <source>
        <dbReference type="Proteomes" id="UP000070598"/>
    </source>
</evidence>
<keyword evidence="5" id="KW-0732">Signal</keyword>
<name>A0A132MK63_9ACTN</name>
<dbReference type="InterPro" id="IPR012341">
    <property type="entry name" value="6hp_glycosidase-like_sf"/>
</dbReference>
<evidence type="ECO:0000256" key="2">
    <source>
        <dbReference type="ARBA" id="ARBA00007658"/>
    </source>
</evidence>
<dbReference type="GO" id="GO:0005975">
    <property type="term" value="P:carbohydrate metabolic process"/>
    <property type="evidence" value="ECO:0007669"/>
    <property type="project" value="InterPro"/>
</dbReference>
<evidence type="ECO:0008006" key="10">
    <source>
        <dbReference type="Google" id="ProtNLM"/>
    </source>
</evidence>
<dbReference type="Pfam" id="PF01532">
    <property type="entry name" value="Glyco_hydro_47"/>
    <property type="match status" value="1"/>
</dbReference>
<dbReference type="PATRIC" id="fig|1469144.8.peg.25"/>
<dbReference type="Proteomes" id="UP000070659">
    <property type="component" value="Unassembled WGS sequence"/>
</dbReference>
<evidence type="ECO:0000313" key="7">
    <source>
        <dbReference type="EMBL" id="KWX09993.1"/>
    </source>
</evidence>
<dbReference type="InterPro" id="IPR001382">
    <property type="entry name" value="Glyco_hydro_47"/>
</dbReference>
<dbReference type="EMBL" id="JYIJ01000019">
    <property type="protein sequence ID" value="KWW98173.1"/>
    <property type="molecule type" value="Genomic_DNA"/>
</dbReference>
<feature type="signal peptide" evidence="5">
    <location>
        <begin position="1"/>
        <end position="25"/>
    </location>
</feature>
<dbReference type="AlphaFoldDB" id="A0A132MK63"/>
<dbReference type="OrthoDB" id="1110235at2"/>
<gene>
    <name evidence="6" type="ORF">TH66_17430</name>
    <name evidence="7" type="ORF">TR74_06305</name>
</gene>
<proteinExistence type="inferred from homology"/>
<protein>
    <recommendedName>
        <fullName evidence="10">Mannosyl-oligosaccharide alpha-1,2-mannosidase</fullName>
    </recommendedName>
</protein>
<keyword evidence="4" id="KW-0325">Glycoprotein</keyword>
<organism evidence="6 9">
    <name type="scientific">Carbonactinospora thermoautotrophica</name>
    <dbReference type="NCBI Taxonomy" id="1469144"/>
    <lineage>
        <taxon>Bacteria</taxon>
        <taxon>Bacillati</taxon>
        <taxon>Actinomycetota</taxon>
        <taxon>Actinomycetes</taxon>
        <taxon>Kitasatosporales</taxon>
        <taxon>Carbonactinosporaceae</taxon>
        <taxon>Carbonactinospora</taxon>
    </lineage>
</organism>
<dbReference type="Gene3D" id="1.50.10.10">
    <property type="match status" value="1"/>
</dbReference>
<dbReference type="EMBL" id="JYIK01000661">
    <property type="protein sequence ID" value="KWX09993.1"/>
    <property type="molecule type" value="Genomic_DNA"/>
</dbReference>
<reference evidence="8" key="2">
    <citation type="submission" date="2015-02" db="EMBL/GenBank/DDBJ databases">
        <title>Physiological reanalysis, assessment of diazotrophy, and genome sequences of multiple isolates of Streptomyces thermoautotrophicus.</title>
        <authorList>
            <person name="MacKellar D.C."/>
            <person name="Lieber L."/>
            <person name="Norman J."/>
            <person name="Bolger A."/>
            <person name="Tobin C."/>
            <person name="Murray J.W."/>
            <person name="Friesen M."/>
            <person name="Prell J."/>
        </authorList>
    </citation>
    <scope>NUCLEOTIDE SEQUENCE [LARGE SCALE GENOMIC DNA]</scope>
    <source>
        <strain evidence="8">UBT1</strain>
    </source>
</reference>
<evidence type="ECO:0000256" key="5">
    <source>
        <dbReference type="SAM" id="SignalP"/>
    </source>
</evidence>
<dbReference type="PANTHER" id="PTHR45679:SF5">
    <property type="entry name" value="ER DEGRADATION-ENHANCING ALPHA-MANNOSIDASE-LIKE PROTEIN 1"/>
    <property type="match status" value="1"/>
</dbReference>
<dbReference type="GO" id="GO:1904380">
    <property type="term" value="P:endoplasmic reticulum mannose trimming"/>
    <property type="evidence" value="ECO:0007669"/>
    <property type="project" value="InterPro"/>
</dbReference>
<evidence type="ECO:0000256" key="3">
    <source>
        <dbReference type="ARBA" id="ARBA00022824"/>
    </source>
</evidence>
<comment type="caution">
    <text evidence="6">The sequence shown here is derived from an EMBL/GenBank/DDBJ whole genome shotgun (WGS) entry which is preliminary data.</text>
</comment>
<sequence length="463" mass="52659">MSLISRRGLLGALTAAGALTSTCLAGPAAASPRPADRAIADEVRGEFLHAWNAYRRLAWGHDELLPLTGSYREFFAAGHPVGLTIVESLDTLYLMELDEELDRAVRWCENNLDFDIEARFQVFETVIRMVGGLLSGYHATGSRTLLDLARDLADRLLPAFDSPTGAPYRFVNLRTGEPSGPDNFLAEIGTNIAEFGELTRLTGDPKYYQASKQAYQAVVDRRSRLDLLGAAFDVETGAWQDTTATLDPPVDSFFEYLWDGWRLFGDQDLLAWYRTLSEAIFRYQRETYGGHLWFKRVDYATGKSRGRVQSELTSFYAGLLAESGYPRLGARYHDSWTAVARRYPILPELVDYTTFAALNKGNELRPEYVDAAFHLWLKTGEEVYRDRAYDYFLRVKRHQRVANGYTIARDVTTTPVTLGNLTSAYWFSENMKYYYLMFADSPRFDYQDNYLTTEGNVLRGIRR</sequence>
<dbReference type="InterPro" id="IPR036026">
    <property type="entry name" value="Seven-hairpin_glycosidases"/>
</dbReference>
<dbReference type="GO" id="GO:0016020">
    <property type="term" value="C:membrane"/>
    <property type="evidence" value="ECO:0007669"/>
    <property type="project" value="InterPro"/>
</dbReference>
<dbReference type="InterPro" id="IPR006311">
    <property type="entry name" value="TAT_signal"/>
</dbReference>
<keyword evidence="3" id="KW-0256">Endoplasmic reticulum</keyword>
<dbReference type="Proteomes" id="UP000070598">
    <property type="component" value="Unassembled WGS sequence"/>
</dbReference>
<evidence type="ECO:0000256" key="1">
    <source>
        <dbReference type="ARBA" id="ARBA00004240"/>
    </source>
</evidence>
<dbReference type="PRINTS" id="PR00747">
    <property type="entry name" value="GLYHDRLASE47"/>
</dbReference>
<accession>A0A132MK63</accession>